<protein>
    <submittedName>
        <fullName evidence="1">Uncharacterized protein</fullName>
    </submittedName>
</protein>
<name>A0A368KW17_9BACT</name>
<dbReference type="AlphaFoldDB" id="A0A368KW17"/>
<evidence type="ECO:0000313" key="2">
    <source>
        <dbReference type="Proteomes" id="UP000253562"/>
    </source>
</evidence>
<proteinExistence type="predicted"/>
<accession>A0A368KW17</accession>
<dbReference type="EMBL" id="QPEX01000010">
    <property type="protein sequence ID" value="RCS54618.1"/>
    <property type="molecule type" value="Genomic_DNA"/>
</dbReference>
<sequence length="237" mass="27808">MKLQIKALFEYVRNQITEQHIQDYSPSDPGYHDYVRVWTKLLQSGQIPQQTDFELTEVINLTGWGNPVDYDDPEAFRAYRRFTTCVAWGLISHGQTAEYIRPMNYLAYDLVTDCLPTNHQYFSLVRDLLPSLRDYLNNSQDEVEYPFLTLAALILADRAGDHNEVTRLAIELIEEEANIRHDERFRYGVRHDSQFLFGRTVYEQRQEGWIFWTKGVSNPSKDINVQLILEAFSQMSK</sequence>
<reference evidence="1 2" key="1">
    <citation type="submission" date="2018-07" db="EMBL/GenBank/DDBJ databases">
        <title>Comparative genomes isolates from brazilian mangrove.</title>
        <authorList>
            <person name="De Araujo J.E."/>
            <person name="Taketani R.G."/>
            <person name="Silva M.C.P."/>
            <person name="Lourenco M.V."/>
            <person name="Oliveira V.M."/>
            <person name="Andreote F.D."/>
        </authorList>
    </citation>
    <scope>NUCLEOTIDE SEQUENCE [LARGE SCALE GENOMIC DNA]</scope>
    <source>
        <strain evidence="1 2">HEX PRIS-MGV</strain>
    </source>
</reference>
<organism evidence="1 2">
    <name type="scientific">Bremerella cremea</name>
    <dbReference type="NCBI Taxonomy" id="1031537"/>
    <lineage>
        <taxon>Bacteria</taxon>
        <taxon>Pseudomonadati</taxon>
        <taxon>Planctomycetota</taxon>
        <taxon>Planctomycetia</taxon>
        <taxon>Pirellulales</taxon>
        <taxon>Pirellulaceae</taxon>
        <taxon>Bremerella</taxon>
    </lineage>
</organism>
<dbReference type="Proteomes" id="UP000253562">
    <property type="component" value="Unassembled WGS sequence"/>
</dbReference>
<dbReference type="RefSeq" id="WP_114367683.1">
    <property type="nucleotide sequence ID" value="NZ_QPEX01000010.1"/>
</dbReference>
<dbReference type="OrthoDB" id="3078296at2"/>
<gene>
    <name evidence="1" type="ORF">DTL42_05650</name>
</gene>
<comment type="caution">
    <text evidence="1">The sequence shown here is derived from an EMBL/GenBank/DDBJ whole genome shotgun (WGS) entry which is preliminary data.</text>
</comment>
<evidence type="ECO:0000313" key="1">
    <source>
        <dbReference type="EMBL" id="RCS54618.1"/>
    </source>
</evidence>